<dbReference type="EMBL" id="DMND01000152">
    <property type="protein sequence ID" value="HAN28304.1"/>
    <property type="molecule type" value="Genomic_DNA"/>
</dbReference>
<dbReference type="GO" id="GO:0005737">
    <property type="term" value="C:cytoplasm"/>
    <property type="evidence" value="ECO:0007669"/>
    <property type="project" value="TreeGrafter"/>
</dbReference>
<dbReference type="PIRSF" id="PIRSF016184">
    <property type="entry name" value="PhzC_PhzF"/>
    <property type="match status" value="1"/>
</dbReference>
<dbReference type="Gene3D" id="3.10.310.10">
    <property type="entry name" value="Diaminopimelate Epimerase, Chain A, domain 1"/>
    <property type="match status" value="2"/>
</dbReference>
<accession>A0A3C1KPN0</accession>
<dbReference type="PANTHER" id="PTHR13774:SF17">
    <property type="entry name" value="PHENAZINE BIOSYNTHESIS-LIKE DOMAIN-CONTAINING PROTEIN"/>
    <property type="match status" value="1"/>
</dbReference>
<keyword evidence="2 4" id="KW-0413">Isomerase</keyword>
<dbReference type="Pfam" id="PF02567">
    <property type="entry name" value="PhzC-PhzF"/>
    <property type="match status" value="1"/>
</dbReference>
<dbReference type="GO" id="GO:0016853">
    <property type="term" value="F:isomerase activity"/>
    <property type="evidence" value="ECO:0007669"/>
    <property type="project" value="UniProtKB-KW"/>
</dbReference>
<dbReference type="PANTHER" id="PTHR13774">
    <property type="entry name" value="PHENAZINE BIOSYNTHESIS PROTEIN"/>
    <property type="match status" value="1"/>
</dbReference>
<comment type="caution">
    <text evidence="4">The sequence shown here is derived from an EMBL/GenBank/DDBJ whole genome shotgun (WGS) entry which is preliminary data.</text>
</comment>
<evidence type="ECO:0000313" key="5">
    <source>
        <dbReference type="Proteomes" id="UP000259273"/>
    </source>
</evidence>
<comment type="similarity">
    <text evidence="1">Belongs to the PhzF family.</text>
</comment>
<evidence type="ECO:0000313" key="4">
    <source>
        <dbReference type="EMBL" id="HAN28304.1"/>
    </source>
</evidence>
<reference evidence="4 5" key="1">
    <citation type="journal article" date="2018" name="Nat. Biotechnol.">
        <title>A standardized bacterial taxonomy based on genome phylogeny substantially revises the tree of life.</title>
        <authorList>
            <person name="Parks D.H."/>
            <person name="Chuvochina M."/>
            <person name="Waite D.W."/>
            <person name="Rinke C."/>
            <person name="Skarshewski A."/>
            <person name="Chaumeil P.A."/>
            <person name="Hugenholtz P."/>
        </authorList>
    </citation>
    <scope>NUCLEOTIDE SEQUENCE [LARGE SCALE GENOMIC DNA]</scope>
    <source>
        <strain evidence="4">UBA9158</strain>
    </source>
</reference>
<dbReference type="NCBIfam" id="TIGR00654">
    <property type="entry name" value="PhzF_family"/>
    <property type="match status" value="1"/>
</dbReference>
<dbReference type="InterPro" id="IPR003719">
    <property type="entry name" value="Phenazine_PhzF-like"/>
</dbReference>
<protein>
    <submittedName>
        <fullName evidence="4">Isomerase</fullName>
    </submittedName>
</protein>
<evidence type="ECO:0000256" key="2">
    <source>
        <dbReference type="ARBA" id="ARBA00023235"/>
    </source>
</evidence>
<dbReference type="AlphaFoldDB" id="A0A3C1KPN0"/>
<organism evidence="4 5">
    <name type="scientific">Haliea salexigens</name>
    <dbReference type="NCBI Taxonomy" id="287487"/>
    <lineage>
        <taxon>Bacteria</taxon>
        <taxon>Pseudomonadati</taxon>
        <taxon>Pseudomonadota</taxon>
        <taxon>Gammaproteobacteria</taxon>
        <taxon>Cellvibrionales</taxon>
        <taxon>Halieaceae</taxon>
        <taxon>Haliea</taxon>
    </lineage>
</organism>
<sequence>MTVRQYQVDAFAEQVFEGNPAAVVPLGAWPDDALLQAIAMENNLAETAFFVAAGEGYDLRWFTPAAEVDLCGHATLASAHVLYTELGYTGECVRFYTRSGELRVRREGARYVMDFPAVPTAPCAVPPGLGEALGCAPLEVQAGGNYLLAVYTSEAEVAALQPNFARLGEQDALGVIATAPGERHDFVSRFFAPRLGVPEDPVTGSAHCRLAPYWAQQLDKTVFSARQISPRGGEVGIALQGERVQLSGTAVLFMTGELFGLALQAPP</sequence>
<dbReference type="SUPFAM" id="SSF54506">
    <property type="entry name" value="Diaminopimelate epimerase-like"/>
    <property type="match status" value="1"/>
</dbReference>
<name>A0A3C1KPN0_9GAMM</name>
<dbReference type="STRING" id="1121937.GCA_000423125_00461"/>
<gene>
    <name evidence="4" type="ORF">DCP75_11405</name>
</gene>
<feature type="active site" evidence="3">
    <location>
        <position position="46"/>
    </location>
</feature>
<evidence type="ECO:0000256" key="1">
    <source>
        <dbReference type="ARBA" id="ARBA00008270"/>
    </source>
</evidence>
<evidence type="ECO:0000256" key="3">
    <source>
        <dbReference type="PIRSR" id="PIRSR016184-1"/>
    </source>
</evidence>
<dbReference type="Proteomes" id="UP000259273">
    <property type="component" value="Unassembled WGS sequence"/>
</dbReference>
<proteinExistence type="inferred from homology"/>